<feature type="domain" description="Hcy-binding" evidence="6">
    <location>
        <begin position="1"/>
        <end position="312"/>
    </location>
</feature>
<dbReference type="InterPro" id="IPR051486">
    <property type="entry name" value="Hcy_S-methyltransferase"/>
</dbReference>
<keyword evidence="8" id="KW-1185">Reference proteome</keyword>
<dbReference type="GO" id="GO:0008898">
    <property type="term" value="F:S-adenosylmethionine-homocysteine S-methyltransferase activity"/>
    <property type="evidence" value="ECO:0007669"/>
    <property type="project" value="TreeGrafter"/>
</dbReference>
<feature type="binding site" evidence="5">
    <location>
        <position position="298"/>
    </location>
    <ligand>
        <name>Zn(2+)</name>
        <dbReference type="ChEBI" id="CHEBI:29105"/>
    </ligand>
</feature>
<evidence type="ECO:0000256" key="2">
    <source>
        <dbReference type="ARBA" id="ARBA00022679"/>
    </source>
</evidence>
<dbReference type="GO" id="GO:0033528">
    <property type="term" value="P:S-methylmethionine cycle"/>
    <property type="evidence" value="ECO:0007669"/>
    <property type="project" value="TreeGrafter"/>
</dbReference>
<dbReference type="PANTHER" id="PTHR46015:SF1">
    <property type="entry name" value="HOMOCYSTEINE S-METHYLTRANSFERASE-LIKE ISOFORM 1"/>
    <property type="match status" value="1"/>
</dbReference>
<keyword evidence="4 5" id="KW-0862">Zinc</keyword>
<keyword evidence="1 5" id="KW-0489">Methyltransferase</keyword>
<sequence length="314" mass="35317">MDFSKCKMIDGALGTEISRRGFSVDGEVLWSAKAILEKPELLKQIHYDYYLAGADIVVSATYQFTFETMKKIGFEKDKSIELFHKGIDLVAEAREDYLKSLNYEIENIPLVGASIGSYAAFLADGSEYTGFFNKTKQELIDFHLERLELCCENPNTDIIALETMPSFLEAEALIEIFNSGKISKKAYISFACKNKEQINDGTLFADCVKICLECDNFLAIGINCTKPEFVPNLVDIANEVMKKQKKQKIIMCYPNLGNIWDSEKQTFLPDSGFSENDFVSLLHNLFINKKCSIVGGCCSTTPEIIKKLAELVKK</sequence>
<gene>
    <name evidence="7" type="ORF">M0811_09114</name>
</gene>
<dbReference type="AlphaFoldDB" id="A0A9Q0LIQ6"/>
<protein>
    <recommendedName>
        <fullName evidence="6">Hcy-binding domain-containing protein</fullName>
    </recommendedName>
</protein>
<name>A0A9Q0LIQ6_ANAIG</name>
<accession>A0A9Q0LIQ6</accession>
<comment type="cofactor">
    <cofactor evidence="5">
        <name>Zn(2+)</name>
        <dbReference type="ChEBI" id="CHEBI:29105"/>
    </cofactor>
</comment>
<reference evidence="7" key="1">
    <citation type="submission" date="2022-10" db="EMBL/GenBank/DDBJ databases">
        <title>Novel sulphate-reducing endosymbionts in the free-living metamonad Anaeramoeba.</title>
        <authorList>
            <person name="Jerlstrom-Hultqvist J."/>
            <person name="Cepicka I."/>
            <person name="Gallot-Lavallee L."/>
            <person name="Salas-Leiva D."/>
            <person name="Curtis B.A."/>
            <person name="Zahonova K."/>
            <person name="Pipaliya S."/>
            <person name="Dacks J."/>
            <person name="Roger A.J."/>
        </authorList>
    </citation>
    <scope>NUCLEOTIDE SEQUENCE</scope>
    <source>
        <strain evidence="7">BMAN</strain>
    </source>
</reference>
<evidence type="ECO:0000256" key="1">
    <source>
        <dbReference type="ARBA" id="ARBA00022603"/>
    </source>
</evidence>
<dbReference type="InterPro" id="IPR036589">
    <property type="entry name" value="HCY_dom_sf"/>
</dbReference>
<keyword evidence="3 5" id="KW-0479">Metal-binding</keyword>
<keyword evidence="2 5" id="KW-0808">Transferase</keyword>
<evidence type="ECO:0000313" key="7">
    <source>
        <dbReference type="EMBL" id="KAJ5073159.1"/>
    </source>
</evidence>
<dbReference type="PROSITE" id="PS50970">
    <property type="entry name" value="HCY"/>
    <property type="match status" value="1"/>
</dbReference>
<dbReference type="OMA" id="CSQPEVI"/>
<feature type="binding site" evidence="5">
    <location>
        <position position="224"/>
    </location>
    <ligand>
        <name>Zn(2+)</name>
        <dbReference type="ChEBI" id="CHEBI:29105"/>
    </ligand>
</feature>
<dbReference type="InterPro" id="IPR003726">
    <property type="entry name" value="HCY_dom"/>
</dbReference>
<dbReference type="GO" id="GO:0032259">
    <property type="term" value="P:methylation"/>
    <property type="evidence" value="ECO:0007669"/>
    <property type="project" value="UniProtKB-KW"/>
</dbReference>
<organism evidence="7 8">
    <name type="scientific">Anaeramoeba ignava</name>
    <name type="common">Anaerobic marine amoeba</name>
    <dbReference type="NCBI Taxonomy" id="1746090"/>
    <lineage>
        <taxon>Eukaryota</taxon>
        <taxon>Metamonada</taxon>
        <taxon>Anaeramoebidae</taxon>
        <taxon>Anaeramoeba</taxon>
    </lineage>
</organism>
<evidence type="ECO:0000259" key="6">
    <source>
        <dbReference type="PROSITE" id="PS50970"/>
    </source>
</evidence>
<evidence type="ECO:0000313" key="8">
    <source>
        <dbReference type="Proteomes" id="UP001149090"/>
    </source>
</evidence>
<dbReference type="EMBL" id="JAPDFW010000077">
    <property type="protein sequence ID" value="KAJ5073159.1"/>
    <property type="molecule type" value="Genomic_DNA"/>
</dbReference>
<proteinExistence type="predicted"/>
<evidence type="ECO:0000256" key="5">
    <source>
        <dbReference type="PROSITE-ProRule" id="PRU00333"/>
    </source>
</evidence>
<dbReference type="Pfam" id="PF02574">
    <property type="entry name" value="S-methyl_trans"/>
    <property type="match status" value="1"/>
</dbReference>
<dbReference type="SUPFAM" id="SSF82282">
    <property type="entry name" value="Homocysteine S-methyltransferase"/>
    <property type="match status" value="1"/>
</dbReference>
<comment type="caution">
    <text evidence="7">The sequence shown here is derived from an EMBL/GenBank/DDBJ whole genome shotgun (WGS) entry which is preliminary data.</text>
</comment>
<dbReference type="NCBIfam" id="NF007020">
    <property type="entry name" value="PRK09485.1"/>
    <property type="match status" value="1"/>
</dbReference>
<dbReference type="PANTHER" id="PTHR46015">
    <property type="entry name" value="ZGC:172121"/>
    <property type="match status" value="1"/>
</dbReference>
<dbReference type="OrthoDB" id="261426at2759"/>
<evidence type="ECO:0000256" key="3">
    <source>
        <dbReference type="ARBA" id="ARBA00022723"/>
    </source>
</evidence>
<dbReference type="Proteomes" id="UP001149090">
    <property type="component" value="Unassembled WGS sequence"/>
</dbReference>
<evidence type="ECO:0000256" key="4">
    <source>
        <dbReference type="ARBA" id="ARBA00022833"/>
    </source>
</evidence>
<feature type="binding site" evidence="5">
    <location>
        <position position="297"/>
    </location>
    <ligand>
        <name>Zn(2+)</name>
        <dbReference type="ChEBI" id="CHEBI:29105"/>
    </ligand>
</feature>
<dbReference type="Gene3D" id="3.20.20.330">
    <property type="entry name" value="Homocysteine-binding-like domain"/>
    <property type="match status" value="1"/>
</dbReference>
<dbReference type="GO" id="GO:0046872">
    <property type="term" value="F:metal ion binding"/>
    <property type="evidence" value="ECO:0007669"/>
    <property type="project" value="UniProtKB-KW"/>
</dbReference>
<dbReference type="GO" id="GO:0009086">
    <property type="term" value="P:methionine biosynthetic process"/>
    <property type="evidence" value="ECO:0007669"/>
    <property type="project" value="TreeGrafter"/>
</dbReference>